<sequence length="582" mass="65378">MSTEVFAVAAIAWFVFIACVCAIGDFFLFQYYRQNPQRAAVLSKDKDSIPHVTVIRPCKGREPYLYECLTSTFYQDYPTDKITAYFCISSRTDPAYPILQRVAQDYHRHDCRVFVEEDDDHAPSNSRAQLGPNPKIRNMSRAYREAKGDLIWIIDCNIWVGRGVCGRMVDKITGVNSRGTCAGPYKLVHNLPICVDVDVDLDSTNTDSINTTTATYDDTSTTPLLPIKRSGRFNTINQYGGRLEELFLSSSHAKMYVAISAVAVAPCIVGKSNMFRKSHLDYLTSRLALTEAKAQAPASTLDSDIVQARTGIDYFSQNICEDHLIGDLLWKSPLPPIFPYKMRNHGLVYGDLAIQPVAGMTVGNYIARRVRWLRVRKFTVPVATLVEPGTESFLCSLYGAWGATTSSYTQARFGNSWAWFAIWWVVAIVVWASVDWTVYLLLHSGKTVEVGGLDHGDNEDNDDDDIRVPGFAKPIASDRFSRRPFTTWLVSWLGREALAFPIWAWAIWGGVTVTWRDRRFWVGMDMKVHEIRDEDDTTTRVLNGHVPAHEGPDRDHDTGTSKTTGETVANSTATMNGKKKKT</sequence>
<gene>
    <name evidence="17" type="ORF">LTR84_011093</name>
</gene>
<evidence type="ECO:0000256" key="4">
    <source>
        <dbReference type="ARBA" id="ARBA00006739"/>
    </source>
</evidence>
<comment type="pathway">
    <text evidence="2">Lipid metabolism; sphingolipid metabolism.</text>
</comment>
<dbReference type="EMBL" id="JAVRRD010000005">
    <property type="protein sequence ID" value="KAK5058829.1"/>
    <property type="molecule type" value="Genomic_DNA"/>
</dbReference>
<protein>
    <recommendedName>
        <fullName evidence="6">Ceramide glucosyltransferase</fullName>
        <ecNumber evidence="5">2.4.1.80</ecNumber>
    </recommendedName>
    <alternativeName>
        <fullName evidence="13">Glucosylceramide synthase</fullName>
    </alternativeName>
    <alternativeName>
        <fullName evidence="14">UDP-glucose ceramide glucosyltransferase</fullName>
    </alternativeName>
    <alternativeName>
        <fullName evidence="12">UDP-glucose:N-acylsphingosine D-glucosyltransferase</fullName>
    </alternativeName>
</protein>
<comment type="similarity">
    <text evidence="4">Belongs to the glycosyltransferase 2 family.</text>
</comment>
<evidence type="ECO:0000256" key="14">
    <source>
        <dbReference type="ARBA" id="ARBA00032575"/>
    </source>
</evidence>
<dbReference type="RefSeq" id="XP_064709352.1">
    <property type="nucleotide sequence ID" value="XM_064854626.1"/>
</dbReference>
<dbReference type="SUPFAM" id="SSF53448">
    <property type="entry name" value="Nucleotide-diphospho-sugar transferases"/>
    <property type="match status" value="1"/>
</dbReference>
<dbReference type="Proteomes" id="UP001358417">
    <property type="component" value="Unassembled WGS sequence"/>
</dbReference>
<keyword evidence="11 16" id="KW-0472">Membrane</keyword>
<dbReference type="Gene3D" id="3.90.550.10">
    <property type="entry name" value="Spore Coat Polysaccharide Biosynthesis Protein SpsA, Chain A"/>
    <property type="match status" value="1"/>
</dbReference>
<evidence type="ECO:0000313" key="17">
    <source>
        <dbReference type="EMBL" id="KAK5058829.1"/>
    </source>
</evidence>
<evidence type="ECO:0000256" key="3">
    <source>
        <dbReference type="ARBA" id="ARBA00004991"/>
    </source>
</evidence>
<feature type="transmembrane region" description="Helical" evidence="16">
    <location>
        <begin position="417"/>
        <end position="434"/>
    </location>
</feature>
<reference evidence="17 18" key="1">
    <citation type="submission" date="2023-08" db="EMBL/GenBank/DDBJ databases">
        <title>Black Yeasts Isolated from many extreme environments.</title>
        <authorList>
            <person name="Coleine C."/>
            <person name="Stajich J.E."/>
            <person name="Selbmann L."/>
        </authorList>
    </citation>
    <scope>NUCLEOTIDE SEQUENCE [LARGE SCALE GENOMIC DNA]</scope>
    <source>
        <strain evidence="17 18">CCFEE 5792</strain>
    </source>
</reference>
<evidence type="ECO:0000256" key="2">
    <source>
        <dbReference type="ARBA" id="ARBA00004760"/>
    </source>
</evidence>
<keyword evidence="8" id="KW-0808">Transferase</keyword>
<evidence type="ECO:0000256" key="5">
    <source>
        <dbReference type="ARBA" id="ARBA00012699"/>
    </source>
</evidence>
<dbReference type="GeneID" id="89979247"/>
<dbReference type="PANTHER" id="PTHR12726">
    <property type="entry name" value="CERAMIDE GLUCOSYLTRANSFERASE"/>
    <property type="match status" value="1"/>
</dbReference>
<keyword evidence="18" id="KW-1185">Reference proteome</keyword>
<evidence type="ECO:0000256" key="13">
    <source>
        <dbReference type="ARBA" id="ARBA00031543"/>
    </source>
</evidence>
<dbReference type="Pfam" id="PF13506">
    <property type="entry name" value="Glyco_transf_21"/>
    <property type="match status" value="1"/>
</dbReference>
<dbReference type="PANTHER" id="PTHR12726:SF0">
    <property type="entry name" value="CERAMIDE GLUCOSYLTRANSFERASE"/>
    <property type="match status" value="1"/>
</dbReference>
<dbReference type="InterPro" id="IPR025993">
    <property type="entry name" value="Ceramide_glucosylTrfase"/>
</dbReference>
<feature type="compositionally biased region" description="Polar residues" evidence="15">
    <location>
        <begin position="560"/>
        <end position="575"/>
    </location>
</feature>
<dbReference type="AlphaFoldDB" id="A0AAV9NMJ7"/>
<evidence type="ECO:0000256" key="6">
    <source>
        <dbReference type="ARBA" id="ARBA00019988"/>
    </source>
</evidence>
<evidence type="ECO:0000256" key="16">
    <source>
        <dbReference type="SAM" id="Phobius"/>
    </source>
</evidence>
<evidence type="ECO:0000256" key="10">
    <source>
        <dbReference type="ARBA" id="ARBA00022989"/>
    </source>
</evidence>
<comment type="subcellular location">
    <subcellularLocation>
        <location evidence="1">Membrane</location>
        <topology evidence="1">Multi-pass membrane protein</topology>
    </subcellularLocation>
</comment>
<comment type="pathway">
    <text evidence="3">Sphingolipid metabolism.</text>
</comment>
<proteinExistence type="inferred from homology"/>
<comment type="caution">
    <text evidence="17">The sequence shown here is derived from an EMBL/GenBank/DDBJ whole genome shotgun (WGS) entry which is preliminary data.</text>
</comment>
<feature type="compositionally biased region" description="Basic and acidic residues" evidence="15">
    <location>
        <begin position="547"/>
        <end position="559"/>
    </location>
</feature>
<evidence type="ECO:0000256" key="9">
    <source>
        <dbReference type="ARBA" id="ARBA00022692"/>
    </source>
</evidence>
<dbReference type="GO" id="GO:0016020">
    <property type="term" value="C:membrane"/>
    <property type="evidence" value="ECO:0007669"/>
    <property type="project" value="UniProtKB-SubCell"/>
</dbReference>
<evidence type="ECO:0000256" key="8">
    <source>
        <dbReference type="ARBA" id="ARBA00022679"/>
    </source>
</evidence>
<keyword evidence="10 16" id="KW-1133">Transmembrane helix</keyword>
<keyword evidence="9 16" id="KW-0812">Transmembrane</keyword>
<evidence type="ECO:0000256" key="11">
    <source>
        <dbReference type="ARBA" id="ARBA00023136"/>
    </source>
</evidence>
<evidence type="ECO:0000256" key="12">
    <source>
        <dbReference type="ARBA" id="ARBA00031017"/>
    </source>
</evidence>
<dbReference type="EC" id="2.4.1.80" evidence="5"/>
<feature type="region of interest" description="Disordered" evidence="15">
    <location>
        <begin position="543"/>
        <end position="582"/>
    </location>
</feature>
<keyword evidence="7" id="KW-0328">Glycosyltransferase</keyword>
<organism evidence="17 18">
    <name type="scientific">Exophiala bonariae</name>
    <dbReference type="NCBI Taxonomy" id="1690606"/>
    <lineage>
        <taxon>Eukaryota</taxon>
        <taxon>Fungi</taxon>
        <taxon>Dikarya</taxon>
        <taxon>Ascomycota</taxon>
        <taxon>Pezizomycotina</taxon>
        <taxon>Eurotiomycetes</taxon>
        <taxon>Chaetothyriomycetidae</taxon>
        <taxon>Chaetothyriales</taxon>
        <taxon>Herpotrichiellaceae</taxon>
        <taxon>Exophiala</taxon>
    </lineage>
</organism>
<feature type="transmembrane region" description="Helical" evidence="16">
    <location>
        <begin position="497"/>
        <end position="515"/>
    </location>
</feature>
<dbReference type="GO" id="GO:0008120">
    <property type="term" value="F:ceramide glucosyltransferase activity"/>
    <property type="evidence" value="ECO:0007669"/>
    <property type="project" value="UniProtKB-EC"/>
</dbReference>
<evidence type="ECO:0000256" key="1">
    <source>
        <dbReference type="ARBA" id="ARBA00004141"/>
    </source>
</evidence>
<evidence type="ECO:0000256" key="7">
    <source>
        <dbReference type="ARBA" id="ARBA00022676"/>
    </source>
</evidence>
<dbReference type="GO" id="GO:0006679">
    <property type="term" value="P:glucosylceramide biosynthetic process"/>
    <property type="evidence" value="ECO:0007669"/>
    <property type="project" value="TreeGrafter"/>
</dbReference>
<evidence type="ECO:0000313" key="18">
    <source>
        <dbReference type="Proteomes" id="UP001358417"/>
    </source>
</evidence>
<dbReference type="InterPro" id="IPR029044">
    <property type="entry name" value="Nucleotide-diphossugar_trans"/>
</dbReference>
<feature type="transmembrane region" description="Helical" evidence="16">
    <location>
        <begin position="6"/>
        <end position="29"/>
    </location>
</feature>
<name>A0AAV9NMJ7_9EURO</name>
<evidence type="ECO:0000256" key="15">
    <source>
        <dbReference type="SAM" id="MobiDB-lite"/>
    </source>
</evidence>
<accession>A0AAV9NMJ7</accession>